<evidence type="ECO:0000313" key="2">
    <source>
        <dbReference type="Proteomes" id="UP000295388"/>
    </source>
</evidence>
<protein>
    <recommendedName>
        <fullName evidence="3">Phytanoyl-CoA dioxygenase PhyH</fullName>
    </recommendedName>
</protein>
<evidence type="ECO:0008006" key="3">
    <source>
        <dbReference type="Google" id="ProtNLM"/>
    </source>
</evidence>
<gene>
    <name evidence="1" type="ORF">EV643_116166</name>
</gene>
<evidence type="ECO:0000313" key="1">
    <source>
        <dbReference type="EMBL" id="TDO44354.1"/>
    </source>
</evidence>
<dbReference type="OrthoDB" id="3806556at2"/>
<dbReference type="AlphaFoldDB" id="A0A4R6K4W6"/>
<sequence>MGAVNDVDVAGFWENGWTIVRGVYTRDDVQRLREAAHWSRKNFGGDLLANPRLREVLTDGNFVTIARQILGDDKIVYTGDSAFTVNGVQRGFHKDNADRVDPNAPDWNGRYTILRFGIYLQDHYRHTGGLNLRHQSHNTPDLNVGQNVYVRTRVGDVAVWSLRTTHSGNGTLLRFPKSKAPLPHEHDKYPKWRVARKDGDRIALFAALGLDDAHMTRYVDYLKTRKYMVDIWRKTRYDQAALTAADQAGLIVRNVPTEITNDPNVGQHVDYVALPY</sequence>
<comment type="caution">
    <text evidence="1">The sequence shown here is derived from an EMBL/GenBank/DDBJ whole genome shotgun (WGS) entry which is preliminary data.</text>
</comment>
<dbReference type="EMBL" id="SNWQ01000016">
    <property type="protein sequence ID" value="TDO44354.1"/>
    <property type="molecule type" value="Genomic_DNA"/>
</dbReference>
<organism evidence="1 2">
    <name type="scientific">Kribbella caucasensis</name>
    <dbReference type="NCBI Taxonomy" id="2512215"/>
    <lineage>
        <taxon>Bacteria</taxon>
        <taxon>Bacillati</taxon>
        <taxon>Actinomycetota</taxon>
        <taxon>Actinomycetes</taxon>
        <taxon>Propionibacteriales</taxon>
        <taxon>Kribbellaceae</taxon>
        <taxon>Kribbella</taxon>
    </lineage>
</organism>
<proteinExistence type="predicted"/>
<accession>A0A4R6K4W6</accession>
<name>A0A4R6K4W6_9ACTN</name>
<reference evidence="1 2" key="1">
    <citation type="submission" date="2019-03" db="EMBL/GenBank/DDBJ databases">
        <title>Genomic Encyclopedia of Type Strains, Phase III (KMG-III): the genomes of soil and plant-associated and newly described type strains.</title>
        <authorList>
            <person name="Whitman W."/>
        </authorList>
    </citation>
    <scope>NUCLEOTIDE SEQUENCE [LARGE SCALE GENOMIC DNA]</scope>
    <source>
        <strain evidence="1 2">VKM Ac-2527</strain>
    </source>
</reference>
<keyword evidence="2" id="KW-1185">Reference proteome</keyword>
<dbReference type="Gene3D" id="2.60.120.620">
    <property type="entry name" value="q2cbj1_9rhob like domain"/>
    <property type="match status" value="1"/>
</dbReference>
<dbReference type="Proteomes" id="UP000295388">
    <property type="component" value="Unassembled WGS sequence"/>
</dbReference>
<dbReference type="SUPFAM" id="SSF51197">
    <property type="entry name" value="Clavaminate synthase-like"/>
    <property type="match status" value="1"/>
</dbReference>